<accession>A0A1G5MAS9</accession>
<dbReference type="RefSeq" id="WP_169742405.1">
    <property type="nucleotide sequence ID" value="NZ_CP183397.1"/>
</dbReference>
<evidence type="ECO:0000313" key="1">
    <source>
        <dbReference type="EMBL" id="SCZ21871.1"/>
    </source>
</evidence>
<protein>
    <submittedName>
        <fullName evidence="1">Uncharacterized protein</fullName>
    </submittedName>
</protein>
<reference evidence="2" key="1">
    <citation type="submission" date="2016-10" db="EMBL/GenBank/DDBJ databases">
        <authorList>
            <person name="de Groot N.N."/>
        </authorList>
    </citation>
    <scope>NUCLEOTIDE SEQUENCE [LARGE SCALE GENOMIC DNA]</scope>
    <source>
        <strain evidence="2">DSM 15758</strain>
    </source>
</reference>
<dbReference type="NCBIfam" id="NF045611">
    <property type="entry name" value="small_CydP"/>
    <property type="match status" value="1"/>
</dbReference>
<name>A0A1G5MAS9_9PSED</name>
<proteinExistence type="predicted"/>
<dbReference type="InterPro" id="IPR054636">
    <property type="entry name" value="CydP"/>
</dbReference>
<dbReference type="EMBL" id="FMWB01000001">
    <property type="protein sequence ID" value="SCZ21871.1"/>
    <property type="molecule type" value="Genomic_DNA"/>
</dbReference>
<organism evidence="1 2">
    <name type="scientific">Pseudomonas oryzihabitans</name>
    <dbReference type="NCBI Taxonomy" id="47885"/>
    <lineage>
        <taxon>Bacteria</taxon>
        <taxon>Pseudomonadati</taxon>
        <taxon>Pseudomonadota</taxon>
        <taxon>Gammaproteobacteria</taxon>
        <taxon>Pseudomonadales</taxon>
        <taxon>Pseudomonadaceae</taxon>
        <taxon>Pseudomonas</taxon>
    </lineage>
</organism>
<gene>
    <name evidence="1" type="ORF">SAMN05216279_101444</name>
</gene>
<dbReference type="Proteomes" id="UP000183046">
    <property type="component" value="Unassembled WGS sequence"/>
</dbReference>
<comment type="caution">
    <text evidence="1">The sequence shown here is derived from an EMBL/GenBank/DDBJ whole genome shotgun (WGS) entry which is preliminary data.</text>
</comment>
<sequence>MNGRLVKELLIILLIKLALLMAIKSLWFSAPTVPPNATQAVSAHLLD</sequence>
<evidence type="ECO:0000313" key="2">
    <source>
        <dbReference type="Proteomes" id="UP000183046"/>
    </source>
</evidence>
<dbReference type="AlphaFoldDB" id="A0A1G5MAS9"/>